<feature type="compositionally biased region" description="Low complexity" evidence="1">
    <location>
        <begin position="610"/>
        <end position="627"/>
    </location>
</feature>
<dbReference type="EMBL" id="JEMA01000214">
    <property type="protein sequence ID" value="KYF73100.1"/>
    <property type="molecule type" value="Genomic_DNA"/>
</dbReference>
<evidence type="ECO:0000256" key="2">
    <source>
        <dbReference type="SAM" id="SignalP"/>
    </source>
</evidence>
<evidence type="ECO:0000256" key="1">
    <source>
        <dbReference type="SAM" id="MobiDB-lite"/>
    </source>
</evidence>
<protein>
    <recommendedName>
        <fullName evidence="5">Secreted protein</fullName>
    </recommendedName>
</protein>
<dbReference type="Proteomes" id="UP000075260">
    <property type="component" value="Unassembled WGS sequence"/>
</dbReference>
<name>A0A150QYL7_SORCE</name>
<dbReference type="OrthoDB" id="5485554at2"/>
<gene>
    <name evidence="3" type="ORF">BE15_18155</name>
</gene>
<evidence type="ECO:0000313" key="4">
    <source>
        <dbReference type="Proteomes" id="UP000075260"/>
    </source>
</evidence>
<feature type="chain" id="PRO_5007567278" description="Secreted protein" evidence="2">
    <location>
        <begin position="26"/>
        <end position="650"/>
    </location>
</feature>
<comment type="caution">
    <text evidence="3">The sequence shown here is derived from an EMBL/GenBank/DDBJ whole genome shotgun (WGS) entry which is preliminary data.</text>
</comment>
<evidence type="ECO:0008006" key="5">
    <source>
        <dbReference type="Google" id="ProtNLM"/>
    </source>
</evidence>
<dbReference type="RefSeq" id="WP_061605917.1">
    <property type="nucleotide sequence ID" value="NZ_JEMA01000214.1"/>
</dbReference>
<dbReference type="AlphaFoldDB" id="A0A150QYL7"/>
<sequence>MQAYRRHVGTAIAFVLSLSAEAAHAAVTIEDIEVDTFIESETIPVRVAASSPEDIYYVEAEFEGIIIELTPAEDGYFEGSLDLGELGGALPYGPHVLTVDAYNTFGDVGSAQRTLHRHAPPILGWNVLPNGTLTAGQRFDAKCIPTPPYECETLRAEFRSADGDVTFSTDERWSLAGRLYLLESRWGGSDEIPSGRTYTLTIKASDGLSTVTRTIGPIHVDRSPRLTVVQRAPGAILDVDATRFLFLDHYGRLGISDRATQAVTWIATMTQGEGTAPLSAVYGALTPSGAVYQTTNGYIHSWVNGSRNTVARAARLDAVNGDTAVWTTNSDDWALAHTLSTGTNRTLWASAGSRSPFQADITASGGIYFGTYESGSIVGPGGSRLGDHEGNLQRPITDGTNVVGRWWDGRASSSYLYTAEGDEVFLGDSITSSSAGLLAHAGHVGFLKTDGVVNQVWLRTPDGEQHQISDFATTSAFDQVKLRVGHDGLSDTGEVLFLNEGKRYIGRPGGAPEQISTDLGHGRWLDGSWYVIIGNTLFQAASAGGSPARLAATAAFAPEDGAEVLSTSFTGDELLDAPVSVRDLHEPDALPVSSDGAELTGDEADTGGDLAPAAAGCSAAGPAGSPGGAAALAAALSGLLALARRSRPRA</sequence>
<evidence type="ECO:0000313" key="3">
    <source>
        <dbReference type="EMBL" id="KYF73100.1"/>
    </source>
</evidence>
<keyword evidence="2" id="KW-0732">Signal</keyword>
<proteinExistence type="predicted"/>
<feature type="region of interest" description="Disordered" evidence="1">
    <location>
        <begin position="587"/>
        <end position="627"/>
    </location>
</feature>
<accession>A0A150QYL7</accession>
<feature type="signal peptide" evidence="2">
    <location>
        <begin position="1"/>
        <end position="25"/>
    </location>
</feature>
<organism evidence="3 4">
    <name type="scientific">Sorangium cellulosum</name>
    <name type="common">Polyangium cellulosum</name>
    <dbReference type="NCBI Taxonomy" id="56"/>
    <lineage>
        <taxon>Bacteria</taxon>
        <taxon>Pseudomonadati</taxon>
        <taxon>Myxococcota</taxon>
        <taxon>Polyangia</taxon>
        <taxon>Polyangiales</taxon>
        <taxon>Polyangiaceae</taxon>
        <taxon>Sorangium</taxon>
    </lineage>
</organism>
<reference evidence="3 4" key="1">
    <citation type="submission" date="2014-02" db="EMBL/GenBank/DDBJ databases">
        <title>The small core and large imbalanced accessory genome model reveals a collaborative survival strategy of Sorangium cellulosum strains in nature.</title>
        <authorList>
            <person name="Han K."/>
            <person name="Peng R."/>
            <person name="Blom J."/>
            <person name="Li Y.-Z."/>
        </authorList>
    </citation>
    <scope>NUCLEOTIDE SEQUENCE [LARGE SCALE GENOMIC DNA]</scope>
    <source>
        <strain evidence="3 4">So0008-312</strain>
    </source>
</reference>